<feature type="region of interest" description="Disordered" evidence="1">
    <location>
        <begin position="144"/>
        <end position="179"/>
    </location>
</feature>
<keyword evidence="3" id="KW-1185">Reference proteome</keyword>
<organism evidence="2 3">
    <name type="scientific">Seminavis robusta</name>
    <dbReference type="NCBI Taxonomy" id="568900"/>
    <lineage>
        <taxon>Eukaryota</taxon>
        <taxon>Sar</taxon>
        <taxon>Stramenopiles</taxon>
        <taxon>Ochrophyta</taxon>
        <taxon>Bacillariophyta</taxon>
        <taxon>Bacillariophyceae</taxon>
        <taxon>Bacillariophycidae</taxon>
        <taxon>Naviculales</taxon>
        <taxon>Naviculaceae</taxon>
        <taxon>Seminavis</taxon>
    </lineage>
</organism>
<proteinExistence type="predicted"/>
<dbReference type="Proteomes" id="UP001153069">
    <property type="component" value="Unassembled WGS sequence"/>
</dbReference>
<name>A0A9N8E2E3_9STRA</name>
<protein>
    <submittedName>
        <fullName evidence="2">Uncharacterized protein</fullName>
    </submittedName>
</protein>
<accession>A0A9N8E2E3</accession>
<evidence type="ECO:0000313" key="3">
    <source>
        <dbReference type="Proteomes" id="UP001153069"/>
    </source>
</evidence>
<comment type="caution">
    <text evidence="2">The sequence shown here is derived from an EMBL/GenBank/DDBJ whole genome shotgun (WGS) entry which is preliminary data.</text>
</comment>
<reference evidence="2" key="1">
    <citation type="submission" date="2020-06" db="EMBL/GenBank/DDBJ databases">
        <authorList>
            <consortium name="Plant Systems Biology data submission"/>
        </authorList>
    </citation>
    <scope>NUCLEOTIDE SEQUENCE</scope>
    <source>
        <strain evidence="2">D6</strain>
    </source>
</reference>
<evidence type="ECO:0000256" key="1">
    <source>
        <dbReference type="SAM" id="MobiDB-lite"/>
    </source>
</evidence>
<gene>
    <name evidence="2" type="ORF">SEMRO_437_G142760.1</name>
</gene>
<dbReference type="EMBL" id="CAICTM010000436">
    <property type="protein sequence ID" value="CAB9510454.1"/>
    <property type="molecule type" value="Genomic_DNA"/>
</dbReference>
<sequence length="595" mass="66892">MNPRLHWNGPEPPATAAAAPWFHDSLGLYRSLLAVPGCDSVELVRIHCFFRNQMLLGIQVVYASSSTTGVPVVKETASSRLVFPALSSSEVQRQTFELDTDDALEHVDSVCLPLLGGGGTRKLVQAVSFQSQQGILHTLGAAHKHGTTSKTTSQELPHHGPGEDPSLAHSPCTSGKRRRRRVIGLVATRDPEFGLVDQIGYYYLQEEEEHHLITEPTSRQSGQSGKDLIFHEPCSREHYMRPKHSTHKKNISLTTSQNPAAIVSRRIAKSSTKRQPALDSQFSDLAFYQRLCNHPRIAHVKLYKICCYYNDNAILRLYGIYQCTIHNDGESTTATIEVMPTDHAEWKHSMMQQVGSACRVFTITLQSGEFLSRLYCVTTNTKPFSHHGGGSIQTVSLITNRRSIDLQARLMKETTRADDVGAPRRVVALAGSIVHGRLHRIGYVTEPTNWHVLKPWILLWHAAAGNATKTCTIEARVARMAQAVPISSNNEPPRNATCNDRRRQWTTISPSWISSRYRVHHRHQPAQQYNKLLSFRWKLGRALLLMGRHHHHQGSSRSSFTSTREFQVLQQLLQHTNNDTFRHILSFLAPSIVHC</sequence>
<evidence type="ECO:0000313" key="2">
    <source>
        <dbReference type="EMBL" id="CAB9510454.1"/>
    </source>
</evidence>
<dbReference type="AlphaFoldDB" id="A0A9N8E2E3"/>